<evidence type="ECO:0000256" key="1">
    <source>
        <dbReference type="ARBA" id="ARBA00004196"/>
    </source>
</evidence>
<evidence type="ECO:0000256" key="3">
    <source>
        <dbReference type="ARBA" id="ARBA00022448"/>
    </source>
</evidence>
<name>A0A927E5F9_9HYPH</name>
<keyword evidence="4" id="KW-0410">Iron transport</keyword>
<sequence length="291" mass="31283">MTRRAMLALPALLGLASPGRGQAPLRVATIDWAVLETLLALGRPPVAATELVQFREVAVEPPVPESVADLGLRGTVNYEVLQLARPELIYISHFYESSVPRLRLIAPVESFTLYAPGVDPFPAAEAMTRAIGARLGIAERAGRYIAETQAELDACRQRLQALDALPVIPINLGDARHFRVFGADSMFGAVLARIGIANAWTEPTNYSAMAPVGLEELARVPEAWIVMIPPVPADASRLLGRSAFWNALPNVRAGRVLTLGSIDPYGGLPAARRFARLLTAALERAGAAKRD</sequence>
<dbReference type="Proteomes" id="UP000619295">
    <property type="component" value="Unassembled WGS sequence"/>
</dbReference>
<keyword evidence="4" id="KW-0406">Ion transport</keyword>
<dbReference type="PRINTS" id="PR01715">
    <property type="entry name" value="FERRIBNDNGPP"/>
</dbReference>
<dbReference type="GO" id="GO:0030288">
    <property type="term" value="C:outer membrane-bounded periplasmic space"/>
    <property type="evidence" value="ECO:0007669"/>
    <property type="project" value="TreeGrafter"/>
</dbReference>
<dbReference type="Pfam" id="PF01497">
    <property type="entry name" value="Peripla_BP_2"/>
    <property type="match status" value="1"/>
</dbReference>
<dbReference type="Gene3D" id="3.40.50.1980">
    <property type="entry name" value="Nitrogenase molybdenum iron protein domain"/>
    <property type="match status" value="2"/>
</dbReference>
<keyword evidence="8" id="KW-1185">Reference proteome</keyword>
<protein>
    <submittedName>
        <fullName evidence="7">ABC transporter substrate-binding protein</fullName>
    </submittedName>
</protein>
<keyword evidence="4" id="KW-0408">Iron</keyword>
<dbReference type="PANTHER" id="PTHR30532">
    <property type="entry name" value="IRON III DICITRATE-BINDING PERIPLASMIC PROTEIN"/>
    <property type="match status" value="1"/>
</dbReference>
<evidence type="ECO:0000256" key="2">
    <source>
        <dbReference type="ARBA" id="ARBA00008814"/>
    </source>
</evidence>
<dbReference type="PANTHER" id="PTHR30532:SF1">
    <property type="entry name" value="IRON(3+)-HYDROXAMATE-BINDING PROTEIN FHUD"/>
    <property type="match status" value="1"/>
</dbReference>
<feature type="domain" description="Fe/B12 periplasmic-binding" evidence="6">
    <location>
        <begin position="26"/>
        <end position="286"/>
    </location>
</feature>
<proteinExistence type="inferred from homology"/>
<dbReference type="AlphaFoldDB" id="A0A927E5F9"/>
<dbReference type="InterPro" id="IPR051313">
    <property type="entry name" value="Bact_iron-sidero_bind"/>
</dbReference>
<dbReference type="InterPro" id="IPR002491">
    <property type="entry name" value="ABC_transptr_periplasmic_BD"/>
</dbReference>
<keyword evidence="3" id="KW-0813">Transport</keyword>
<dbReference type="SUPFAM" id="SSF53807">
    <property type="entry name" value="Helical backbone' metal receptor"/>
    <property type="match status" value="1"/>
</dbReference>
<accession>A0A927E5F9</accession>
<evidence type="ECO:0000256" key="4">
    <source>
        <dbReference type="ARBA" id="ARBA00022496"/>
    </source>
</evidence>
<evidence type="ECO:0000313" key="8">
    <source>
        <dbReference type="Proteomes" id="UP000619295"/>
    </source>
</evidence>
<comment type="similarity">
    <text evidence="2">Belongs to the bacterial solute-binding protein 8 family.</text>
</comment>
<dbReference type="RefSeq" id="WP_191123374.1">
    <property type="nucleotide sequence ID" value="NZ_JACXWY010000002.1"/>
</dbReference>
<evidence type="ECO:0000313" key="7">
    <source>
        <dbReference type="EMBL" id="MBD3844718.1"/>
    </source>
</evidence>
<evidence type="ECO:0000259" key="6">
    <source>
        <dbReference type="PROSITE" id="PS50983"/>
    </source>
</evidence>
<gene>
    <name evidence="7" type="ORF">IED13_03335</name>
</gene>
<dbReference type="PROSITE" id="PS50983">
    <property type="entry name" value="FE_B12_PBP"/>
    <property type="match status" value="1"/>
</dbReference>
<organism evidence="7 8">
    <name type="scientific">Bosea spartocytisi</name>
    <dbReference type="NCBI Taxonomy" id="2773451"/>
    <lineage>
        <taxon>Bacteria</taxon>
        <taxon>Pseudomonadati</taxon>
        <taxon>Pseudomonadota</taxon>
        <taxon>Alphaproteobacteria</taxon>
        <taxon>Hyphomicrobiales</taxon>
        <taxon>Boseaceae</taxon>
        <taxon>Bosea</taxon>
    </lineage>
</organism>
<keyword evidence="5" id="KW-0732">Signal</keyword>
<dbReference type="GO" id="GO:1901678">
    <property type="term" value="P:iron coordination entity transport"/>
    <property type="evidence" value="ECO:0007669"/>
    <property type="project" value="UniProtKB-ARBA"/>
</dbReference>
<comment type="subcellular location">
    <subcellularLocation>
        <location evidence="1">Cell envelope</location>
    </subcellularLocation>
</comment>
<comment type="caution">
    <text evidence="7">The sequence shown here is derived from an EMBL/GenBank/DDBJ whole genome shotgun (WGS) entry which is preliminary data.</text>
</comment>
<dbReference type="EMBL" id="JACXWY010000002">
    <property type="protein sequence ID" value="MBD3844718.1"/>
    <property type="molecule type" value="Genomic_DNA"/>
</dbReference>
<evidence type="ECO:0000256" key="5">
    <source>
        <dbReference type="ARBA" id="ARBA00022729"/>
    </source>
</evidence>
<reference evidence="7" key="1">
    <citation type="submission" date="2020-09" db="EMBL/GenBank/DDBJ databases">
        <title>Bosea spartocytisi sp. nov. a root nodule endophyte of Spartocytisus supranubius in the high mountain ecosystem fo the Teide National Park (Canary Islands, Spain).</title>
        <authorList>
            <person name="Pulido-Suarez L."/>
            <person name="Peix A."/>
            <person name="Igual J.M."/>
            <person name="Socas-Perez N."/>
            <person name="Velazquez E."/>
            <person name="Flores-Felix J.D."/>
            <person name="Leon-Barrios M."/>
        </authorList>
    </citation>
    <scope>NUCLEOTIDE SEQUENCE</scope>
    <source>
        <strain evidence="7">SSUT16</strain>
    </source>
</reference>